<dbReference type="AlphaFoldDB" id="A0A4S8IFV8"/>
<dbReference type="EMBL" id="PYDT01000010">
    <property type="protein sequence ID" value="THU47147.1"/>
    <property type="molecule type" value="Genomic_DNA"/>
</dbReference>
<dbReference type="Proteomes" id="UP000317650">
    <property type="component" value="Chromosome 9"/>
</dbReference>
<sequence length="156" mass="17348">MASDITNACPAMVGTSTDESYFKLPQRPSHEVPWGGVLSVAVTPLHDHLRPQRAAWLRCGDESDHFFSFVSDISTPGCSLCRNKGTASLYVADARVLVWPPRAEPPGVAVVVAAAADGELRLRPDRRRRRRRARMMKTLAILCCGERWWLRQGLHG</sequence>
<evidence type="ECO:0000313" key="1">
    <source>
        <dbReference type="EMBL" id="THU47147.1"/>
    </source>
</evidence>
<reference evidence="1 2" key="1">
    <citation type="journal article" date="2019" name="Nat. Plants">
        <title>Genome sequencing of Musa balbisiana reveals subgenome evolution and function divergence in polyploid bananas.</title>
        <authorList>
            <person name="Yao X."/>
        </authorList>
    </citation>
    <scope>NUCLEOTIDE SEQUENCE [LARGE SCALE GENOMIC DNA]</scope>
    <source>
        <strain evidence="2">cv. DH-PKW</strain>
        <tissue evidence="1">Leaves</tissue>
    </source>
</reference>
<evidence type="ECO:0000313" key="2">
    <source>
        <dbReference type="Proteomes" id="UP000317650"/>
    </source>
</evidence>
<comment type="caution">
    <text evidence="1">The sequence shown here is derived from an EMBL/GenBank/DDBJ whole genome shotgun (WGS) entry which is preliminary data.</text>
</comment>
<gene>
    <name evidence="1" type="ORF">C4D60_Mb09t12480</name>
</gene>
<organism evidence="1 2">
    <name type="scientific">Musa balbisiana</name>
    <name type="common">Banana</name>
    <dbReference type="NCBI Taxonomy" id="52838"/>
    <lineage>
        <taxon>Eukaryota</taxon>
        <taxon>Viridiplantae</taxon>
        <taxon>Streptophyta</taxon>
        <taxon>Embryophyta</taxon>
        <taxon>Tracheophyta</taxon>
        <taxon>Spermatophyta</taxon>
        <taxon>Magnoliopsida</taxon>
        <taxon>Liliopsida</taxon>
        <taxon>Zingiberales</taxon>
        <taxon>Musaceae</taxon>
        <taxon>Musa</taxon>
    </lineage>
</organism>
<keyword evidence="2" id="KW-1185">Reference proteome</keyword>
<name>A0A4S8IFV8_MUSBA</name>
<accession>A0A4S8IFV8</accession>
<protein>
    <submittedName>
        <fullName evidence="1">Uncharacterized protein</fullName>
    </submittedName>
</protein>
<proteinExistence type="predicted"/>